<dbReference type="Proteomes" id="UP001056778">
    <property type="component" value="Chromosome 1"/>
</dbReference>
<accession>A0ACB9TX13</accession>
<protein>
    <submittedName>
        <fullName evidence="1">Aprataxin-related</fullName>
    </submittedName>
</protein>
<sequence length="140" mass="16160">MENSKCIFCKIVARQQSAKIFYEDDDILVFEDIKPASQHHYLVIPKHHIKGANYLTKNDLPLLMKMIDVGKSVLSQNNGNVDDMRLGFHWPPFNSISHLHLHVISPTSEMGFITSQIYKPDTLWFVTADYMIKRLESAKL</sequence>
<dbReference type="EMBL" id="CM043015">
    <property type="protein sequence ID" value="KAI4471299.1"/>
    <property type="molecule type" value="Genomic_DNA"/>
</dbReference>
<proteinExistence type="predicted"/>
<evidence type="ECO:0000313" key="1">
    <source>
        <dbReference type="EMBL" id="KAI4471299.1"/>
    </source>
</evidence>
<comment type="caution">
    <text evidence="1">The sequence shown here is derived from an EMBL/GenBank/DDBJ whole genome shotgun (WGS) entry which is preliminary data.</text>
</comment>
<reference evidence="1" key="1">
    <citation type="submission" date="2022-04" db="EMBL/GenBank/DDBJ databases">
        <title>Chromosome-scale genome assembly of Holotrichia oblita Faldermann.</title>
        <authorList>
            <person name="Rongchong L."/>
        </authorList>
    </citation>
    <scope>NUCLEOTIDE SEQUENCE</scope>
    <source>
        <strain evidence="1">81SQS9</strain>
    </source>
</reference>
<evidence type="ECO:0000313" key="2">
    <source>
        <dbReference type="Proteomes" id="UP001056778"/>
    </source>
</evidence>
<keyword evidence="2" id="KW-1185">Reference proteome</keyword>
<organism evidence="1 2">
    <name type="scientific">Holotrichia oblita</name>
    <name type="common">Chafer beetle</name>
    <dbReference type="NCBI Taxonomy" id="644536"/>
    <lineage>
        <taxon>Eukaryota</taxon>
        <taxon>Metazoa</taxon>
        <taxon>Ecdysozoa</taxon>
        <taxon>Arthropoda</taxon>
        <taxon>Hexapoda</taxon>
        <taxon>Insecta</taxon>
        <taxon>Pterygota</taxon>
        <taxon>Neoptera</taxon>
        <taxon>Endopterygota</taxon>
        <taxon>Coleoptera</taxon>
        <taxon>Polyphaga</taxon>
        <taxon>Scarabaeiformia</taxon>
        <taxon>Scarabaeidae</taxon>
        <taxon>Melolonthinae</taxon>
        <taxon>Holotrichia</taxon>
    </lineage>
</organism>
<name>A0ACB9TX13_HOLOL</name>
<gene>
    <name evidence="1" type="ORF">MML48_1g02281</name>
</gene>